<accession>A0A2N7QF98</accession>
<evidence type="ECO:0000256" key="4">
    <source>
        <dbReference type="ARBA" id="ARBA00013858"/>
    </source>
</evidence>
<evidence type="ECO:0000256" key="11">
    <source>
        <dbReference type="ARBA" id="ARBA00049878"/>
    </source>
</evidence>
<gene>
    <name evidence="12" type="ORF">C0169_03070</name>
</gene>
<dbReference type="AlphaFoldDB" id="A0A2N7QF98"/>
<evidence type="ECO:0000256" key="8">
    <source>
        <dbReference type="ARBA" id="ARBA00030407"/>
    </source>
</evidence>
<evidence type="ECO:0000256" key="2">
    <source>
        <dbReference type="ARBA" id="ARBA00005426"/>
    </source>
</evidence>
<dbReference type="Pfam" id="PF02391">
    <property type="entry name" value="MoaE"/>
    <property type="match status" value="1"/>
</dbReference>
<dbReference type="Proteomes" id="UP000235619">
    <property type="component" value="Unassembled WGS sequence"/>
</dbReference>
<protein>
    <recommendedName>
        <fullName evidence="4">Molybdopterin synthase catalytic subunit</fullName>
        <ecNumber evidence="3">2.8.1.12</ecNumber>
    </recommendedName>
    <alternativeName>
        <fullName evidence="9">MPT synthase subunit 2</fullName>
    </alternativeName>
    <alternativeName>
        <fullName evidence="7">Molybdenum cofactor biosynthesis protein E</fullName>
    </alternativeName>
    <alternativeName>
        <fullName evidence="8">Molybdopterin-converting factor large subunit</fullName>
    </alternativeName>
    <alternativeName>
        <fullName evidence="10">Molybdopterin-converting factor subunit 2</fullName>
    </alternativeName>
</protein>
<comment type="catalytic activity">
    <reaction evidence="11">
        <text>2 [molybdopterin-synthase sulfur-carrier protein]-C-terminal-Gly-aminoethanethioate + cyclic pyranopterin phosphate + H2O = molybdopterin + 2 [molybdopterin-synthase sulfur-carrier protein]-C-terminal Gly-Gly + 2 H(+)</text>
        <dbReference type="Rhea" id="RHEA:26333"/>
        <dbReference type="Rhea" id="RHEA-COMP:12202"/>
        <dbReference type="Rhea" id="RHEA-COMP:19907"/>
        <dbReference type="ChEBI" id="CHEBI:15377"/>
        <dbReference type="ChEBI" id="CHEBI:15378"/>
        <dbReference type="ChEBI" id="CHEBI:58698"/>
        <dbReference type="ChEBI" id="CHEBI:59648"/>
        <dbReference type="ChEBI" id="CHEBI:90778"/>
        <dbReference type="ChEBI" id="CHEBI:232372"/>
        <dbReference type="EC" id="2.8.1.12"/>
    </reaction>
</comment>
<dbReference type="GO" id="GO:0006777">
    <property type="term" value="P:Mo-molybdopterin cofactor biosynthetic process"/>
    <property type="evidence" value="ECO:0007669"/>
    <property type="project" value="UniProtKB-KW"/>
</dbReference>
<evidence type="ECO:0000256" key="5">
    <source>
        <dbReference type="ARBA" id="ARBA00023150"/>
    </source>
</evidence>
<evidence type="ECO:0000256" key="1">
    <source>
        <dbReference type="ARBA" id="ARBA00005046"/>
    </source>
</evidence>
<keyword evidence="5" id="KW-0501">Molybdenum cofactor biosynthesis</keyword>
<comment type="similarity">
    <text evidence="2">Belongs to the MoaE family.</text>
</comment>
<dbReference type="InterPro" id="IPR036563">
    <property type="entry name" value="MoaE_sf"/>
</dbReference>
<dbReference type="InterPro" id="IPR003448">
    <property type="entry name" value="Mopterin_biosynth_MoaE"/>
</dbReference>
<dbReference type="GO" id="GO:0030366">
    <property type="term" value="F:molybdopterin synthase activity"/>
    <property type="evidence" value="ECO:0007669"/>
    <property type="project" value="UniProtKB-EC"/>
</dbReference>
<comment type="subunit">
    <text evidence="6">Heterotetramer of 2 MoaD subunits and 2 MoaE subunits. Also stable as homodimer. The enzyme changes between these two forms during catalysis.</text>
</comment>
<evidence type="ECO:0000313" key="13">
    <source>
        <dbReference type="Proteomes" id="UP000235619"/>
    </source>
</evidence>
<sequence length="119" mass="13994">MIFKDYKNYFEKKEFLREALKGKYGCIVEFNGFVREYDLKEGKEIPAKGLDIKEVVIEKLKEIREEAIKKFGLIEVIIYHAVGFLKVGERVVSIAVFAKHRKEAFLALSFIIDEMKKYH</sequence>
<reference evidence="12 13" key="1">
    <citation type="submission" date="2018-01" db="EMBL/GenBank/DDBJ databases">
        <title>Metagenomic assembled genomes from two thermal pools in the Uzon Caldera, Kamchatka, Russia.</title>
        <authorList>
            <person name="Wilkins L."/>
            <person name="Ettinger C."/>
        </authorList>
    </citation>
    <scope>NUCLEOTIDE SEQUENCE [LARGE SCALE GENOMIC DNA]</scope>
    <source>
        <strain evidence="12">ARK-04</strain>
    </source>
</reference>
<evidence type="ECO:0000256" key="7">
    <source>
        <dbReference type="ARBA" id="ARBA00029745"/>
    </source>
</evidence>
<dbReference type="EC" id="2.8.1.12" evidence="3"/>
<organism evidence="12 13">
    <name type="scientific">Thermodesulfobacterium geofontis</name>
    <dbReference type="NCBI Taxonomy" id="1295609"/>
    <lineage>
        <taxon>Bacteria</taxon>
        <taxon>Pseudomonadati</taxon>
        <taxon>Thermodesulfobacteriota</taxon>
        <taxon>Thermodesulfobacteria</taxon>
        <taxon>Thermodesulfobacteriales</taxon>
        <taxon>Thermodesulfobacteriaceae</taxon>
        <taxon>Thermodesulfobacterium</taxon>
    </lineage>
</organism>
<evidence type="ECO:0000256" key="10">
    <source>
        <dbReference type="ARBA" id="ARBA00032474"/>
    </source>
</evidence>
<name>A0A2N7QF98_9BACT</name>
<proteinExistence type="inferred from homology"/>
<evidence type="ECO:0000313" key="12">
    <source>
        <dbReference type="EMBL" id="PMP97423.1"/>
    </source>
</evidence>
<comment type="caution">
    <text evidence="12">The sequence shown here is derived from an EMBL/GenBank/DDBJ whole genome shotgun (WGS) entry which is preliminary data.</text>
</comment>
<evidence type="ECO:0000256" key="3">
    <source>
        <dbReference type="ARBA" id="ARBA00011950"/>
    </source>
</evidence>
<dbReference type="SUPFAM" id="SSF54690">
    <property type="entry name" value="Molybdopterin synthase subunit MoaE"/>
    <property type="match status" value="1"/>
</dbReference>
<evidence type="ECO:0000256" key="9">
    <source>
        <dbReference type="ARBA" id="ARBA00030781"/>
    </source>
</evidence>
<comment type="pathway">
    <text evidence="1">Cofactor biosynthesis; molybdopterin biosynthesis.</text>
</comment>
<dbReference type="PANTHER" id="PTHR23404">
    <property type="entry name" value="MOLYBDOPTERIN SYNTHASE RELATED"/>
    <property type="match status" value="1"/>
</dbReference>
<dbReference type="Gene3D" id="3.90.1170.40">
    <property type="entry name" value="Molybdopterin biosynthesis MoaE subunit"/>
    <property type="match status" value="1"/>
</dbReference>
<dbReference type="EMBL" id="PNJD01000184">
    <property type="protein sequence ID" value="PMP97423.1"/>
    <property type="molecule type" value="Genomic_DNA"/>
</dbReference>
<evidence type="ECO:0000256" key="6">
    <source>
        <dbReference type="ARBA" id="ARBA00026066"/>
    </source>
</evidence>